<evidence type="ECO:0000313" key="16">
    <source>
        <dbReference type="EMBL" id="NDV34129.1"/>
    </source>
</evidence>
<evidence type="ECO:0000256" key="6">
    <source>
        <dbReference type="ARBA" id="ARBA00022692"/>
    </source>
</evidence>
<keyword evidence="5" id="KW-0679">Respiratory chain</keyword>
<dbReference type="PANTHER" id="PTHR10266">
    <property type="entry name" value="CYTOCHROME C1"/>
    <property type="match status" value="1"/>
</dbReference>
<dbReference type="PANTHER" id="PTHR10266:SF3">
    <property type="entry name" value="CYTOCHROME C1, HEME PROTEIN, MITOCHONDRIAL"/>
    <property type="match status" value="1"/>
</dbReference>
<evidence type="ECO:0000256" key="8">
    <source>
        <dbReference type="ARBA" id="ARBA00022792"/>
    </source>
</evidence>
<dbReference type="SUPFAM" id="SSF81496">
    <property type="entry name" value="Cytochrome c1 subunit of cytochrome bc1 complex (Ubiquinol-cytochrome c reductase), transmembrane anchor"/>
    <property type="match status" value="1"/>
</dbReference>
<dbReference type="AlphaFoldDB" id="A0A6B2LAR4"/>
<name>A0A6B2LAR4_9EUKA</name>
<comment type="subcellular location">
    <subcellularLocation>
        <location evidence="1">Mitochondrion inner membrane</location>
    </subcellularLocation>
</comment>
<keyword evidence="8" id="KW-0999">Mitochondrion inner membrane</keyword>
<evidence type="ECO:0000256" key="13">
    <source>
        <dbReference type="ARBA" id="ARBA00023136"/>
    </source>
</evidence>
<feature type="transmembrane region" description="Helical" evidence="15">
    <location>
        <begin position="253"/>
        <end position="272"/>
    </location>
</feature>
<dbReference type="GO" id="GO:0009055">
    <property type="term" value="F:electron transfer activity"/>
    <property type="evidence" value="ECO:0007669"/>
    <property type="project" value="InterPro"/>
</dbReference>
<evidence type="ECO:0000256" key="11">
    <source>
        <dbReference type="ARBA" id="ARBA00023004"/>
    </source>
</evidence>
<keyword evidence="7 14" id="KW-0479">Metal-binding</keyword>
<dbReference type="GO" id="GO:0020037">
    <property type="term" value="F:heme binding"/>
    <property type="evidence" value="ECO:0007669"/>
    <property type="project" value="InterPro"/>
</dbReference>
<keyword evidence="12" id="KW-0496">Mitochondrion</keyword>
<evidence type="ECO:0000256" key="4">
    <source>
        <dbReference type="ARBA" id="ARBA00022617"/>
    </source>
</evidence>
<keyword evidence="11 14" id="KW-0408">Iron</keyword>
<dbReference type="EMBL" id="GIBP01005160">
    <property type="protein sequence ID" value="NDV34129.1"/>
    <property type="molecule type" value="Transcribed_RNA"/>
</dbReference>
<keyword evidence="9" id="KW-0249">Electron transport</keyword>
<keyword evidence="4 14" id="KW-0349">Heme</keyword>
<protein>
    <recommendedName>
        <fullName evidence="17">Cytochrome c domain-containing protein</fullName>
    </recommendedName>
</protein>
<dbReference type="InterPro" id="IPR021157">
    <property type="entry name" value="Cyt_c1_TM_anchor_C"/>
</dbReference>
<evidence type="ECO:0000256" key="10">
    <source>
        <dbReference type="ARBA" id="ARBA00022989"/>
    </source>
</evidence>
<dbReference type="GO" id="GO:0006122">
    <property type="term" value="P:mitochondrial electron transport, ubiquinol to cytochrome c"/>
    <property type="evidence" value="ECO:0007669"/>
    <property type="project" value="TreeGrafter"/>
</dbReference>
<evidence type="ECO:0000256" key="7">
    <source>
        <dbReference type="ARBA" id="ARBA00022723"/>
    </source>
</evidence>
<sequence length="293" mass="33416">MFVGRQLSRGLPKTKSPRRWYLLGGAILGATAAVSFFYNSQQDAKAFGYVEECLHPPKYPWNHKKIWESFDHAAIRRGFLVYNTIGAPCHSLKYRYYRQLVDVAFTEDEVKAIAAEYDDYLTEPDDEGDVHKRPGLINDKMHQPYENDKQARASNNGALPPDLSQIVRARDAGEDYIFALLTGYRDAPHGVHLGENMNYNIYFPGCQIAMPAPLAEGAVTYDDGTEASISQQAKDVSIFLTWSALMEQDERHLMGGKVLATLTALMIPFFYFKRHRWAPVKKRKIAFLRRKDE</sequence>
<evidence type="ECO:0000256" key="3">
    <source>
        <dbReference type="ARBA" id="ARBA00022448"/>
    </source>
</evidence>
<feature type="binding site" description="covalent" evidence="14">
    <location>
        <position position="89"/>
    </location>
    <ligand>
        <name>heme c</name>
        <dbReference type="ChEBI" id="CHEBI:61717"/>
    </ligand>
</feature>
<organism evidence="16">
    <name type="scientific">Arcella intermedia</name>
    <dbReference type="NCBI Taxonomy" id="1963864"/>
    <lineage>
        <taxon>Eukaryota</taxon>
        <taxon>Amoebozoa</taxon>
        <taxon>Tubulinea</taxon>
        <taxon>Elardia</taxon>
        <taxon>Arcellinida</taxon>
        <taxon>Sphaerothecina</taxon>
        <taxon>Arcellidae</taxon>
        <taxon>Arcella</taxon>
    </lineage>
</organism>
<dbReference type="SUPFAM" id="SSF46626">
    <property type="entry name" value="Cytochrome c"/>
    <property type="match status" value="1"/>
</dbReference>
<keyword evidence="10 15" id="KW-1133">Transmembrane helix</keyword>
<dbReference type="PRINTS" id="PR00603">
    <property type="entry name" value="CYTOCHROMEC1"/>
</dbReference>
<evidence type="ECO:0000256" key="9">
    <source>
        <dbReference type="ARBA" id="ARBA00022982"/>
    </source>
</evidence>
<comment type="cofactor">
    <cofactor evidence="14">
        <name>heme c</name>
        <dbReference type="ChEBI" id="CHEBI:61717"/>
    </cofactor>
    <text evidence="14">Binds 1 heme c group covalently per subunit.</text>
</comment>
<dbReference type="InterPro" id="IPR036909">
    <property type="entry name" value="Cyt_c-like_dom_sf"/>
</dbReference>
<evidence type="ECO:0008006" key="17">
    <source>
        <dbReference type="Google" id="ProtNLM"/>
    </source>
</evidence>
<keyword evidence="3" id="KW-0813">Transport</keyword>
<accession>A0A6B2LAR4</accession>
<feature type="binding site" description="covalent" evidence="14">
    <location>
        <position position="90"/>
    </location>
    <ligand>
        <name>heme c</name>
        <dbReference type="ChEBI" id="CHEBI:61717"/>
    </ligand>
</feature>
<evidence type="ECO:0000256" key="14">
    <source>
        <dbReference type="PIRSR" id="PIRSR602326-1"/>
    </source>
</evidence>
<dbReference type="Gene3D" id="1.10.760.10">
    <property type="entry name" value="Cytochrome c-like domain"/>
    <property type="match status" value="1"/>
</dbReference>
<dbReference type="GO" id="GO:0046872">
    <property type="term" value="F:metal ion binding"/>
    <property type="evidence" value="ECO:0007669"/>
    <property type="project" value="UniProtKB-KW"/>
</dbReference>
<reference evidence="16" key="1">
    <citation type="journal article" date="2020" name="J. Eukaryot. Microbiol.">
        <title>De novo Sequencing, Assembly and Annotation of the Transcriptome for the Free-Living Testate Amoeba Arcella intermedia.</title>
        <authorList>
            <person name="Ribeiro G.M."/>
            <person name="Porfirio-Sousa A.L."/>
            <person name="Maurer-Alcala X.X."/>
            <person name="Katz L.A."/>
            <person name="Lahr D.J.G."/>
        </authorList>
    </citation>
    <scope>NUCLEOTIDE SEQUENCE</scope>
</reference>
<comment type="similarity">
    <text evidence="2">Belongs to the cytochrome c family.</text>
</comment>
<feature type="transmembrane region" description="Helical" evidence="15">
    <location>
        <begin position="20"/>
        <end position="38"/>
    </location>
</feature>
<evidence type="ECO:0000256" key="1">
    <source>
        <dbReference type="ARBA" id="ARBA00004273"/>
    </source>
</evidence>
<evidence type="ECO:0000256" key="12">
    <source>
        <dbReference type="ARBA" id="ARBA00023128"/>
    </source>
</evidence>
<dbReference type="Pfam" id="PF02167">
    <property type="entry name" value="Cytochrom_C1"/>
    <property type="match status" value="1"/>
</dbReference>
<proteinExistence type="inferred from homology"/>
<dbReference type="InterPro" id="IPR002326">
    <property type="entry name" value="Cyt_c1"/>
</dbReference>
<evidence type="ECO:0000256" key="15">
    <source>
        <dbReference type="SAM" id="Phobius"/>
    </source>
</evidence>
<dbReference type="Gene3D" id="1.20.5.100">
    <property type="entry name" value="Cytochrome c1, transmembrane anchor, C-terminal"/>
    <property type="match status" value="1"/>
</dbReference>
<evidence type="ECO:0000256" key="2">
    <source>
        <dbReference type="ARBA" id="ARBA00006488"/>
    </source>
</evidence>
<keyword evidence="13 15" id="KW-0472">Membrane</keyword>
<evidence type="ECO:0000256" key="5">
    <source>
        <dbReference type="ARBA" id="ARBA00022660"/>
    </source>
</evidence>
<feature type="binding site" description="covalent" evidence="14">
    <location>
        <position position="210"/>
    </location>
    <ligand>
        <name>heme c</name>
        <dbReference type="ChEBI" id="CHEBI:61717"/>
    </ligand>
</feature>
<keyword evidence="6 15" id="KW-0812">Transmembrane</keyword>
<dbReference type="GO" id="GO:0005743">
    <property type="term" value="C:mitochondrial inner membrane"/>
    <property type="evidence" value="ECO:0007669"/>
    <property type="project" value="UniProtKB-SubCell"/>
</dbReference>